<comment type="caution">
    <text evidence="1">The sequence shown here is derived from an EMBL/GenBank/DDBJ whole genome shotgun (WGS) entry which is preliminary data.</text>
</comment>
<accession>A0A9P3GQD6</accession>
<evidence type="ECO:0000313" key="1">
    <source>
        <dbReference type="EMBL" id="GJE99830.1"/>
    </source>
</evidence>
<dbReference type="EMBL" id="BPQB01000122">
    <property type="protein sequence ID" value="GJE99830.1"/>
    <property type="molecule type" value="Genomic_DNA"/>
</dbReference>
<evidence type="ECO:0000313" key="2">
    <source>
        <dbReference type="Proteomes" id="UP000703269"/>
    </source>
</evidence>
<organism evidence="1 2">
    <name type="scientific">Phanerochaete sordida</name>
    <dbReference type="NCBI Taxonomy" id="48140"/>
    <lineage>
        <taxon>Eukaryota</taxon>
        <taxon>Fungi</taxon>
        <taxon>Dikarya</taxon>
        <taxon>Basidiomycota</taxon>
        <taxon>Agaricomycotina</taxon>
        <taxon>Agaricomycetes</taxon>
        <taxon>Polyporales</taxon>
        <taxon>Phanerochaetaceae</taxon>
        <taxon>Phanerochaete</taxon>
    </lineage>
</organism>
<dbReference type="Proteomes" id="UP000703269">
    <property type="component" value="Unassembled WGS sequence"/>
</dbReference>
<proteinExistence type="predicted"/>
<sequence>MYYMVHAAQMIQALSAASPDLLDAVLLTGFSANSTAQPPFLAGGDFQPAAIVAPARFADQGIPDAYLVNQSPYNTQFMTYFFPYFPEDALQRTYQTGQPVTQGVLFTQGVIMQNATDFTGAVHVVTGAQDFPFCDGNCYAVPSGGPYTSIPAYTKTFYPSASNFSVYIPANTGHNINGHYSAPEVFQDMLQFVESVFSPSQSL</sequence>
<dbReference type="AlphaFoldDB" id="A0A9P3GQD6"/>
<keyword evidence="2" id="KW-1185">Reference proteome</keyword>
<reference evidence="1 2" key="1">
    <citation type="submission" date="2021-08" db="EMBL/GenBank/DDBJ databases">
        <title>Draft Genome Sequence of Phanerochaete sordida strain YK-624.</title>
        <authorList>
            <person name="Mori T."/>
            <person name="Dohra H."/>
            <person name="Suzuki T."/>
            <person name="Kawagishi H."/>
            <person name="Hirai H."/>
        </authorList>
    </citation>
    <scope>NUCLEOTIDE SEQUENCE [LARGE SCALE GENOMIC DNA]</scope>
    <source>
        <strain evidence="1 2">YK-624</strain>
    </source>
</reference>
<dbReference type="OrthoDB" id="1743579at2759"/>
<protein>
    <submittedName>
        <fullName evidence="1">Uncharacterized protein</fullName>
    </submittedName>
</protein>
<name>A0A9P3GQD6_9APHY</name>
<gene>
    <name evidence="1" type="ORF">PsYK624_161030</name>
</gene>